<feature type="transmembrane region" description="Helical" evidence="7">
    <location>
        <begin position="157"/>
        <end position="184"/>
    </location>
</feature>
<comment type="subcellular location">
    <subcellularLocation>
        <location evidence="1">Cell membrane</location>
        <topology evidence="1">Multi-pass membrane protein</topology>
    </subcellularLocation>
</comment>
<feature type="transmembrane region" description="Helical" evidence="7">
    <location>
        <begin position="338"/>
        <end position="361"/>
    </location>
</feature>
<feature type="transmembrane region" description="Helical" evidence="7">
    <location>
        <begin position="218"/>
        <end position="238"/>
    </location>
</feature>
<dbReference type="InterPro" id="IPR011701">
    <property type="entry name" value="MFS"/>
</dbReference>
<proteinExistence type="predicted"/>
<keyword evidence="4 7" id="KW-1133">Transmembrane helix</keyword>
<dbReference type="PANTHER" id="PTHR23513">
    <property type="entry name" value="INTEGRAL MEMBRANE EFFLUX PROTEIN-RELATED"/>
    <property type="match status" value="1"/>
</dbReference>
<evidence type="ECO:0000256" key="7">
    <source>
        <dbReference type="SAM" id="Phobius"/>
    </source>
</evidence>
<dbReference type="Gene3D" id="1.20.1250.20">
    <property type="entry name" value="MFS general substrate transporter like domains"/>
    <property type="match status" value="1"/>
</dbReference>
<dbReference type="CDD" id="cd06173">
    <property type="entry name" value="MFS_MefA_like"/>
    <property type="match status" value="1"/>
</dbReference>
<evidence type="ECO:0000256" key="6">
    <source>
        <dbReference type="SAM" id="MobiDB-lite"/>
    </source>
</evidence>
<dbReference type="GO" id="GO:0022857">
    <property type="term" value="F:transmembrane transporter activity"/>
    <property type="evidence" value="ECO:0007669"/>
    <property type="project" value="InterPro"/>
</dbReference>
<feature type="transmembrane region" description="Helical" evidence="7">
    <location>
        <begin position="47"/>
        <end position="66"/>
    </location>
</feature>
<evidence type="ECO:0000313" key="10">
    <source>
        <dbReference type="Proteomes" id="UP000548476"/>
    </source>
</evidence>
<feature type="transmembrane region" description="Helical" evidence="7">
    <location>
        <begin position="250"/>
        <end position="267"/>
    </location>
</feature>
<evidence type="ECO:0000256" key="2">
    <source>
        <dbReference type="ARBA" id="ARBA00022475"/>
    </source>
</evidence>
<evidence type="ECO:0000259" key="8">
    <source>
        <dbReference type="PROSITE" id="PS50850"/>
    </source>
</evidence>
<organism evidence="9 10">
    <name type="scientific">Phytomonospora endophytica</name>
    <dbReference type="NCBI Taxonomy" id="714109"/>
    <lineage>
        <taxon>Bacteria</taxon>
        <taxon>Bacillati</taxon>
        <taxon>Actinomycetota</taxon>
        <taxon>Actinomycetes</taxon>
        <taxon>Micromonosporales</taxon>
        <taxon>Micromonosporaceae</taxon>
        <taxon>Phytomonospora</taxon>
    </lineage>
</organism>
<dbReference type="SUPFAM" id="SSF103473">
    <property type="entry name" value="MFS general substrate transporter"/>
    <property type="match status" value="1"/>
</dbReference>
<feature type="transmembrane region" description="Helical" evidence="7">
    <location>
        <begin position="304"/>
        <end position="326"/>
    </location>
</feature>
<dbReference type="EMBL" id="JACHGT010000001">
    <property type="protein sequence ID" value="MBB6032515.1"/>
    <property type="molecule type" value="Genomic_DNA"/>
</dbReference>
<evidence type="ECO:0000256" key="4">
    <source>
        <dbReference type="ARBA" id="ARBA00022989"/>
    </source>
</evidence>
<evidence type="ECO:0000256" key="5">
    <source>
        <dbReference type="ARBA" id="ARBA00023136"/>
    </source>
</evidence>
<feature type="transmembrane region" description="Helical" evidence="7">
    <location>
        <begin position="12"/>
        <end position="35"/>
    </location>
</feature>
<dbReference type="PANTHER" id="PTHR23513:SF6">
    <property type="entry name" value="MAJOR FACILITATOR SUPERFAMILY ASSOCIATED DOMAIN-CONTAINING PROTEIN"/>
    <property type="match status" value="1"/>
</dbReference>
<feature type="region of interest" description="Disordered" evidence="6">
    <location>
        <begin position="392"/>
        <end position="416"/>
    </location>
</feature>
<reference evidence="9 10" key="1">
    <citation type="submission" date="2020-08" db="EMBL/GenBank/DDBJ databases">
        <title>Genomic Encyclopedia of Type Strains, Phase IV (KMG-IV): sequencing the most valuable type-strain genomes for metagenomic binning, comparative biology and taxonomic classification.</title>
        <authorList>
            <person name="Goeker M."/>
        </authorList>
    </citation>
    <scope>NUCLEOTIDE SEQUENCE [LARGE SCALE GENOMIC DNA]</scope>
    <source>
        <strain evidence="9 10">YIM 65646</strain>
    </source>
</reference>
<dbReference type="InterPro" id="IPR020846">
    <property type="entry name" value="MFS_dom"/>
</dbReference>
<sequence length="416" mass="42442">MRAVFADPRYRLLFASTVVGMVGDWLFVLVLGVWVKELTGSSGAAGLTLLFGALPLLFAPFGGLLADRFRRRPFLIAANLANAVVLLPLALVHDEGDVWLVYGVAVLLGFGRIVDGPATGGLLKRVVPPERLVEANSARQVATQALRLGGPLAGVGLYAFAGGFTVAVINAASFVSAAALIALLRVDEEAPPKPESHFLDEVTAGFRFIARSPALRRAMAGTGLMTFAGAGLEVLIYAITDTGLGRPPEFVAVIVAVMGVSGIVGGFGAKRVIARLGELGASGAAVGVLAVVLAAFAVPSTPVVLGASLIAGFVIPVIAIAGATLIQRESPHELMGRIGAATDVAAIAPQLISLAGGAYLVTVVSHQVLLAAMAVVMGGAAAYLFLGRRLSPPAGESASPSDRSSSAASPRRSSGR</sequence>
<keyword evidence="10" id="KW-1185">Reference proteome</keyword>
<keyword evidence="3 7" id="KW-0812">Transmembrane</keyword>
<dbReference type="Proteomes" id="UP000548476">
    <property type="component" value="Unassembled WGS sequence"/>
</dbReference>
<evidence type="ECO:0000256" key="1">
    <source>
        <dbReference type="ARBA" id="ARBA00004651"/>
    </source>
</evidence>
<dbReference type="Pfam" id="PF07690">
    <property type="entry name" value="MFS_1"/>
    <property type="match status" value="1"/>
</dbReference>
<feature type="transmembrane region" description="Helical" evidence="7">
    <location>
        <begin position="279"/>
        <end position="298"/>
    </location>
</feature>
<dbReference type="GO" id="GO:0005886">
    <property type="term" value="C:plasma membrane"/>
    <property type="evidence" value="ECO:0007669"/>
    <property type="project" value="UniProtKB-SubCell"/>
</dbReference>
<dbReference type="PROSITE" id="PS50850">
    <property type="entry name" value="MFS"/>
    <property type="match status" value="1"/>
</dbReference>
<feature type="compositionally biased region" description="Low complexity" evidence="6">
    <location>
        <begin position="397"/>
        <end position="416"/>
    </location>
</feature>
<dbReference type="AlphaFoldDB" id="A0A841FB52"/>
<keyword evidence="5 7" id="KW-0472">Membrane</keyword>
<dbReference type="InterPro" id="IPR036259">
    <property type="entry name" value="MFS_trans_sf"/>
</dbReference>
<accession>A0A841FB52</accession>
<dbReference type="RefSeq" id="WP_184785402.1">
    <property type="nucleotide sequence ID" value="NZ_BONT01000039.1"/>
</dbReference>
<gene>
    <name evidence="9" type="ORF">HNR73_000357</name>
</gene>
<feature type="domain" description="Major facilitator superfamily (MFS) profile" evidence="8">
    <location>
        <begin position="1"/>
        <end position="190"/>
    </location>
</feature>
<comment type="caution">
    <text evidence="9">The sequence shown here is derived from an EMBL/GenBank/DDBJ whole genome shotgun (WGS) entry which is preliminary data.</text>
</comment>
<name>A0A841FB52_9ACTN</name>
<protein>
    <submittedName>
        <fullName evidence="9">MFS family permease</fullName>
    </submittedName>
</protein>
<evidence type="ECO:0000313" key="9">
    <source>
        <dbReference type="EMBL" id="MBB6032515.1"/>
    </source>
</evidence>
<keyword evidence="2" id="KW-1003">Cell membrane</keyword>
<feature type="transmembrane region" description="Helical" evidence="7">
    <location>
        <begin position="73"/>
        <end position="92"/>
    </location>
</feature>
<feature type="transmembrane region" description="Helical" evidence="7">
    <location>
        <begin position="367"/>
        <end position="386"/>
    </location>
</feature>
<evidence type="ECO:0000256" key="3">
    <source>
        <dbReference type="ARBA" id="ARBA00022692"/>
    </source>
</evidence>